<name>A0AAN6Z893_9PEZI</name>
<accession>A0AAN6Z893</accession>
<feature type="transmembrane region" description="Helical" evidence="1">
    <location>
        <begin position="27"/>
        <end position="52"/>
    </location>
</feature>
<comment type="caution">
    <text evidence="2">The sequence shown here is derived from an EMBL/GenBank/DDBJ whole genome shotgun (WGS) entry which is preliminary data.</text>
</comment>
<dbReference type="AlphaFoldDB" id="A0AAN6Z893"/>
<dbReference type="RefSeq" id="XP_062653211.1">
    <property type="nucleotide sequence ID" value="XM_062797527.1"/>
</dbReference>
<dbReference type="GeneID" id="87834306"/>
<evidence type="ECO:0000256" key="1">
    <source>
        <dbReference type="SAM" id="Phobius"/>
    </source>
</evidence>
<keyword evidence="1" id="KW-0472">Membrane</keyword>
<sequence length="136" mass="15192">MQRPSNRSSARFTTPYITHLPVCIRTAISFVISLILAVVVHTIIIVTSLFGVGRRRLDHESSFERGGGALSRLHLLSVLRGMAWVLKPPSSPVVAAFWKGQEALKLCCMMPMKASTFVYHGKYESWVRISQNVIHA</sequence>
<protein>
    <submittedName>
        <fullName evidence="2">Uncharacterized protein</fullName>
    </submittedName>
</protein>
<dbReference type="EMBL" id="MU853223">
    <property type="protein sequence ID" value="KAK4129440.1"/>
    <property type="molecule type" value="Genomic_DNA"/>
</dbReference>
<keyword evidence="1" id="KW-0812">Transmembrane</keyword>
<gene>
    <name evidence="2" type="ORF">N657DRAFT_74649</name>
</gene>
<evidence type="ECO:0000313" key="2">
    <source>
        <dbReference type="EMBL" id="KAK4129440.1"/>
    </source>
</evidence>
<keyword evidence="3" id="KW-1185">Reference proteome</keyword>
<evidence type="ECO:0000313" key="3">
    <source>
        <dbReference type="Proteomes" id="UP001302602"/>
    </source>
</evidence>
<proteinExistence type="predicted"/>
<organism evidence="2 3">
    <name type="scientific">Parathielavia appendiculata</name>
    <dbReference type="NCBI Taxonomy" id="2587402"/>
    <lineage>
        <taxon>Eukaryota</taxon>
        <taxon>Fungi</taxon>
        <taxon>Dikarya</taxon>
        <taxon>Ascomycota</taxon>
        <taxon>Pezizomycotina</taxon>
        <taxon>Sordariomycetes</taxon>
        <taxon>Sordariomycetidae</taxon>
        <taxon>Sordariales</taxon>
        <taxon>Chaetomiaceae</taxon>
        <taxon>Parathielavia</taxon>
    </lineage>
</organism>
<reference evidence="2" key="1">
    <citation type="journal article" date="2023" name="Mol. Phylogenet. Evol.">
        <title>Genome-scale phylogeny and comparative genomics of the fungal order Sordariales.</title>
        <authorList>
            <person name="Hensen N."/>
            <person name="Bonometti L."/>
            <person name="Westerberg I."/>
            <person name="Brannstrom I.O."/>
            <person name="Guillou S."/>
            <person name="Cros-Aarteil S."/>
            <person name="Calhoun S."/>
            <person name="Haridas S."/>
            <person name="Kuo A."/>
            <person name="Mondo S."/>
            <person name="Pangilinan J."/>
            <person name="Riley R."/>
            <person name="LaButti K."/>
            <person name="Andreopoulos B."/>
            <person name="Lipzen A."/>
            <person name="Chen C."/>
            <person name="Yan M."/>
            <person name="Daum C."/>
            <person name="Ng V."/>
            <person name="Clum A."/>
            <person name="Steindorff A."/>
            <person name="Ohm R.A."/>
            <person name="Martin F."/>
            <person name="Silar P."/>
            <person name="Natvig D.O."/>
            <person name="Lalanne C."/>
            <person name="Gautier V."/>
            <person name="Ament-Velasquez S.L."/>
            <person name="Kruys A."/>
            <person name="Hutchinson M.I."/>
            <person name="Powell A.J."/>
            <person name="Barry K."/>
            <person name="Miller A.N."/>
            <person name="Grigoriev I.V."/>
            <person name="Debuchy R."/>
            <person name="Gladieux P."/>
            <person name="Hiltunen Thoren M."/>
            <person name="Johannesson H."/>
        </authorList>
    </citation>
    <scope>NUCLEOTIDE SEQUENCE</scope>
    <source>
        <strain evidence="2">CBS 731.68</strain>
    </source>
</reference>
<dbReference type="Proteomes" id="UP001302602">
    <property type="component" value="Unassembled WGS sequence"/>
</dbReference>
<keyword evidence="1" id="KW-1133">Transmembrane helix</keyword>
<reference evidence="2" key="2">
    <citation type="submission" date="2023-05" db="EMBL/GenBank/DDBJ databases">
        <authorList>
            <consortium name="Lawrence Berkeley National Laboratory"/>
            <person name="Steindorff A."/>
            <person name="Hensen N."/>
            <person name="Bonometti L."/>
            <person name="Westerberg I."/>
            <person name="Brannstrom I.O."/>
            <person name="Guillou S."/>
            <person name="Cros-Aarteil S."/>
            <person name="Calhoun S."/>
            <person name="Haridas S."/>
            <person name="Kuo A."/>
            <person name="Mondo S."/>
            <person name="Pangilinan J."/>
            <person name="Riley R."/>
            <person name="Labutti K."/>
            <person name="Andreopoulos B."/>
            <person name="Lipzen A."/>
            <person name="Chen C."/>
            <person name="Yanf M."/>
            <person name="Daum C."/>
            <person name="Ng V."/>
            <person name="Clum A."/>
            <person name="Ohm R."/>
            <person name="Martin F."/>
            <person name="Silar P."/>
            <person name="Natvig D."/>
            <person name="Lalanne C."/>
            <person name="Gautier V."/>
            <person name="Ament-Velasquez S.L."/>
            <person name="Kruys A."/>
            <person name="Hutchinson M.I."/>
            <person name="Powell A.J."/>
            <person name="Barry K."/>
            <person name="Miller A.N."/>
            <person name="Grigoriev I.V."/>
            <person name="Debuchy R."/>
            <person name="Gladieux P."/>
            <person name="Thoren M.H."/>
            <person name="Johannesson H."/>
        </authorList>
    </citation>
    <scope>NUCLEOTIDE SEQUENCE</scope>
    <source>
        <strain evidence="2">CBS 731.68</strain>
    </source>
</reference>